<dbReference type="AlphaFoldDB" id="A0A8B5UBC3"/>
<evidence type="ECO:0000313" key="2">
    <source>
        <dbReference type="Proteomes" id="UP000315888"/>
    </source>
</evidence>
<dbReference type="RefSeq" id="WP_002038362.1">
    <property type="nucleotide sequence ID" value="NZ_CAUZKL010000002.1"/>
</dbReference>
<organism evidence="1 2">
    <name type="scientific">Acinetobacter baumannii</name>
    <dbReference type="NCBI Taxonomy" id="470"/>
    <lineage>
        <taxon>Bacteria</taxon>
        <taxon>Pseudomonadati</taxon>
        <taxon>Pseudomonadota</taxon>
        <taxon>Gammaproteobacteria</taxon>
        <taxon>Moraxellales</taxon>
        <taxon>Moraxellaceae</taxon>
        <taxon>Acinetobacter</taxon>
        <taxon>Acinetobacter calcoaceticus/baumannii complex</taxon>
    </lineage>
</organism>
<dbReference type="EMBL" id="VHGY01000106">
    <property type="protein sequence ID" value="TPU59205.1"/>
    <property type="molecule type" value="Genomic_DNA"/>
</dbReference>
<protein>
    <submittedName>
        <fullName evidence="1">Uncharacterized protein</fullName>
    </submittedName>
</protein>
<dbReference type="Proteomes" id="UP000315888">
    <property type="component" value="Unassembled WGS sequence"/>
</dbReference>
<name>A0A8B5UBC3_ACIBA</name>
<sequence>MSVMHVCSQLSQPDANGLQVCLEWVLINQSILPPLTLEEATMLGGGFWLVCVVAKSYRMLADFISSFR</sequence>
<comment type="caution">
    <text evidence="1">The sequence shown here is derived from an EMBL/GenBank/DDBJ whole genome shotgun (WGS) entry which is preliminary data.</text>
</comment>
<evidence type="ECO:0000313" key="1">
    <source>
        <dbReference type="EMBL" id="TPU59205.1"/>
    </source>
</evidence>
<proteinExistence type="predicted"/>
<reference evidence="1 2" key="1">
    <citation type="submission" date="2019-06" db="EMBL/GenBank/DDBJ databases">
        <title>A Diverse Panel of Clinical Acinetobacter baumannii for Research Use.</title>
        <authorList>
            <person name="Mcgann P."/>
            <person name="Snesrud E."/>
            <person name="Galac M.R."/>
        </authorList>
    </citation>
    <scope>NUCLEOTIDE SEQUENCE [LARGE SCALE GENOMIC DNA]</scope>
    <source>
        <strain evidence="1 2">MRSN14237</strain>
    </source>
</reference>
<accession>A0A8B5UBC3</accession>
<gene>
    <name evidence="1" type="ORF">FJU42_20550</name>
</gene>